<feature type="transmembrane region" description="Helical" evidence="6">
    <location>
        <begin position="235"/>
        <end position="255"/>
    </location>
</feature>
<evidence type="ECO:0000313" key="9">
    <source>
        <dbReference type="EMBL" id="CAD9631968.1"/>
    </source>
</evidence>
<dbReference type="InterPro" id="IPR006634">
    <property type="entry name" value="TLC-dom"/>
</dbReference>
<accession>A0A6U3ZMC1</accession>
<protein>
    <recommendedName>
        <fullName evidence="7">TLC domain-containing protein</fullName>
    </recommendedName>
</protein>
<evidence type="ECO:0000256" key="4">
    <source>
        <dbReference type="ARBA" id="ARBA00023136"/>
    </source>
</evidence>
<dbReference type="GO" id="GO:0005783">
    <property type="term" value="C:endoplasmic reticulum"/>
    <property type="evidence" value="ECO:0007669"/>
    <property type="project" value="TreeGrafter"/>
</dbReference>
<dbReference type="Pfam" id="PF03798">
    <property type="entry name" value="TRAM_LAG1_CLN8"/>
    <property type="match status" value="1"/>
</dbReference>
<feature type="region of interest" description="Disordered" evidence="5">
    <location>
        <begin position="1"/>
        <end position="63"/>
    </location>
</feature>
<dbReference type="PANTHER" id="PTHR13439">
    <property type="entry name" value="CT120 PROTEIN"/>
    <property type="match status" value="1"/>
</dbReference>
<feature type="compositionally biased region" description="Polar residues" evidence="5">
    <location>
        <begin position="1"/>
        <end position="10"/>
    </location>
</feature>
<feature type="domain" description="TLC" evidence="7">
    <location>
        <begin position="133"/>
        <end position="300"/>
    </location>
</feature>
<feature type="transmembrane region" description="Helical" evidence="6">
    <location>
        <begin position="138"/>
        <end position="158"/>
    </location>
</feature>
<feature type="transmembrane region" description="Helical" evidence="6">
    <location>
        <begin position="101"/>
        <end position="118"/>
    </location>
</feature>
<organism evidence="8">
    <name type="scientific">Skeletonema marinoi</name>
    <dbReference type="NCBI Taxonomy" id="267567"/>
    <lineage>
        <taxon>Eukaryota</taxon>
        <taxon>Sar</taxon>
        <taxon>Stramenopiles</taxon>
        <taxon>Ochrophyta</taxon>
        <taxon>Bacillariophyta</taxon>
        <taxon>Coscinodiscophyceae</taxon>
        <taxon>Thalassiosirophycidae</taxon>
        <taxon>Thalassiosirales</taxon>
        <taxon>Skeletonemataceae</taxon>
        <taxon>Skeletonema</taxon>
        <taxon>Skeletonema marinoi-dohrnii complex</taxon>
    </lineage>
</organism>
<evidence type="ECO:0000313" key="8">
    <source>
        <dbReference type="EMBL" id="CAD9631966.1"/>
    </source>
</evidence>
<name>A0A6U3ZMC1_9STRA</name>
<comment type="subcellular location">
    <subcellularLocation>
        <location evidence="1">Membrane</location>
        <topology evidence="1">Multi-pass membrane protein</topology>
    </subcellularLocation>
</comment>
<dbReference type="GO" id="GO:0055088">
    <property type="term" value="P:lipid homeostasis"/>
    <property type="evidence" value="ECO:0007669"/>
    <property type="project" value="TreeGrafter"/>
</dbReference>
<feature type="transmembrane region" description="Helical" evidence="6">
    <location>
        <begin position="193"/>
        <end position="214"/>
    </location>
</feature>
<evidence type="ECO:0000256" key="5">
    <source>
        <dbReference type="SAM" id="MobiDB-lite"/>
    </source>
</evidence>
<keyword evidence="2 6" id="KW-0812">Transmembrane</keyword>
<feature type="compositionally biased region" description="Polar residues" evidence="5">
    <location>
        <begin position="35"/>
        <end position="57"/>
    </location>
</feature>
<proteinExistence type="predicted"/>
<reference evidence="8" key="1">
    <citation type="submission" date="2021-01" db="EMBL/GenBank/DDBJ databases">
        <authorList>
            <person name="Corre E."/>
            <person name="Pelletier E."/>
            <person name="Niang G."/>
            <person name="Scheremetjew M."/>
            <person name="Finn R."/>
            <person name="Kale V."/>
            <person name="Holt S."/>
            <person name="Cochrane G."/>
            <person name="Meng A."/>
            <person name="Brown T."/>
            <person name="Cohen L."/>
        </authorList>
    </citation>
    <scope>NUCLEOTIDE SEQUENCE</scope>
    <source>
        <strain evidence="8">SM1012Den-03</strain>
    </source>
</reference>
<evidence type="ECO:0000256" key="2">
    <source>
        <dbReference type="ARBA" id="ARBA00022692"/>
    </source>
</evidence>
<feature type="transmembrane region" description="Helical" evidence="6">
    <location>
        <begin position="275"/>
        <end position="294"/>
    </location>
</feature>
<evidence type="ECO:0000256" key="6">
    <source>
        <dbReference type="SAM" id="Phobius"/>
    </source>
</evidence>
<dbReference type="EMBL" id="HBGZ01033075">
    <property type="protein sequence ID" value="CAD9631968.1"/>
    <property type="molecule type" value="Transcribed_RNA"/>
</dbReference>
<gene>
    <name evidence="8" type="ORF">SMAR0320_LOCUS23677</name>
    <name evidence="9" type="ORF">SMAR0320_LOCUS23678</name>
</gene>
<dbReference type="EMBL" id="HBGZ01033074">
    <property type="protein sequence ID" value="CAD9631966.1"/>
    <property type="molecule type" value="Transcribed_RNA"/>
</dbReference>
<sequence length="318" mass="37303">MDIRMSTSMNRPMRQVRHKQDEEKPQHNLTDKTTKQQQRQPSSLRQNATALRRSSSAPPRMGRRRRLLVEDHYRVDAETKSLLPGLPINDDENDARDLHDFFNLIALVPVVVLNIINWDWDVLIDGNKTLKQAWTGQYFPLFFATTVGYFVADLIWVIQIPTCVKSPAVIVQHHVATLIYLLIPYMHPQDTGWLMGACLIVEINTWLLIARRVFNKQGFGPWVIDLSLFSIRVKLISIFFYVTWISIRCFLYPEIWRLLWSLWYDDYKEGVIFNTKYAFALGLHTIFCCLNFKWTFDLFRSKLRAWKIGGHAKVEKGL</sequence>
<dbReference type="AlphaFoldDB" id="A0A6U3ZMC1"/>
<feature type="transmembrane region" description="Helical" evidence="6">
    <location>
        <begin position="170"/>
        <end position="187"/>
    </location>
</feature>
<evidence type="ECO:0000256" key="3">
    <source>
        <dbReference type="ARBA" id="ARBA00022989"/>
    </source>
</evidence>
<keyword evidence="3 6" id="KW-1133">Transmembrane helix</keyword>
<evidence type="ECO:0000256" key="1">
    <source>
        <dbReference type="ARBA" id="ARBA00004141"/>
    </source>
</evidence>
<feature type="compositionally biased region" description="Basic and acidic residues" evidence="5">
    <location>
        <begin position="18"/>
        <end position="34"/>
    </location>
</feature>
<dbReference type="InterPro" id="IPR050846">
    <property type="entry name" value="TLCD"/>
</dbReference>
<keyword evidence="4 6" id="KW-0472">Membrane</keyword>
<dbReference type="PANTHER" id="PTHR13439:SF0">
    <property type="entry name" value="TOPOISOMERASE I DAMAGE AFFECTED PROTEIN 4"/>
    <property type="match status" value="1"/>
</dbReference>
<dbReference type="GO" id="GO:0016020">
    <property type="term" value="C:membrane"/>
    <property type="evidence" value="ECO:0007669"/>
    <property type="project" value="UniProtKB-SubCell"/>
</dbReference>
<evidence type="ECO:0000259" key="7">
    <source>
        <dbReference type="Pfam" id="PF03798"/>
    </source>
</evidence>